<keyword evidence="6" id="KW-1185">Reference proteome</keyword>
<dbReference type="GO" id="GO:0003677">
    <property type="term" value="F:DNA binding"/>
    <property type="evidence" value="ECO:0007669"/>
    <property type="project" value="UniProtKB-KW"/>
</dbReference>
<dbReference type="KEGG" id="buz:AYM40_26260"/>
<name>A0A160FRZ4_9BURK</name>
<dbReference type="Gene3D" id="1.10.10.10">
    <property type="entry name" value="Winged helix-like DNA-binding domain superfamily/Winged helix DNA-binding domain"/>
    <property type="match status" value="1"/>
</dbReference>
<keyword evidence="2" id="KW-0238">DNA-binding</keyword>
<evidence type="ECO:0000259" key="4">
    <source>
        <dbReference type="PROSITE" id="PS50995"/>
    </source>
</evidence>
<dbReference type="Pfam" id="PF01047">
    <property type="entry name" value="MarR"/>
    <property type="match status" value="1"/>
</dbReference>
<dbReference type="InterPro" id="IPR036388">
    <property type="entry name" value="WH-like_DNA-bd_sf"/>
</dbReference>
<dbReference type="OrthoDB" id="8795430at2"/>
<evidence type="ECO:0000313" key="5">
    <source>
        <dbReference type="EMBL" id="ANB75815.1"/>
    </source>
</evidence>
<dbReference type="EMBL" id="CP014579">
    <property type="protein sequence ID" value="ANB75815.1"/>
    <property type="molecule type" value="Genomic_DNA"/>
</dbReference>
<dbReference type="Proteomes" id="UP000076852">
    <property type="component" value="Chromosome 2"/>
</dbReference>
<dbReference type="PANTHER" id="PTHR42756:SF1">
    <property type="entry name" value="TRANSCRIPTIONAL REPRESSOR OF EMRAB OPERON"/>
    <property type="match status" value="1"/>
</dbReference>
<dbReference type="SMART" id="SM00347">
    <property type="entry name" value="HTH_MARR"/>
    <property type="match status" value="1"/>
</dbReference>
<reference evidence="5 6" key="1">
    <citation type="journal article" date="2016" name="Gene">
        <title>PacBio SMRT assembly of a complex multi-replicon genome reveals chlorocatechol degradative operon in a region of genome plasticity.</title>
        <authorList>
            <person name="Ricker N."/>
            <person name="Shen S.Y."/>
            <person name="Goordial J."/>
            <person name="Jin S."/>
            <person name="Fulthorpe R.R."/>
        </authorList>
    </citation>
    <scope>NUCLEOTIDE SEQUENCE [LARGE SCALE GENOMIC DNA]</scope>
    <source>
        <strain evidence="5 6">OLGA172</strain>
    </source>
</reference>
<dbReference type="GO" id="GO:0003700">
    <property type="term" value="F:DNA-binding transcription factor activity"/>
    <property type="evidence" value="ECO:0007669"/>
    <property type="project" value="InterPro"/>
</dbReference>
<evidence type="ECO:0000256" key="3">
    <source>
        <dbReference type="ARBA" id="ARBA00023163"/>
    </source>
</evidence>
<evidence type="ECO:0000313" key="6">
    <source>
        <dbReference type="Proteomes" id="UP000076852"/>
    </source>
</evidence>
<dbReference type="InterPro" id="IPR000835">
    <property type="entry name" value="HTH_MarR-typ"/>
</dbReference>
<dbReference type="InterPro" id="IPR011991">
    <property type="entry name" value="ArsR-like_HTH"/>
</dbReference>
<evidence type="ECO:0000256" key="1">
    <source>
        <dbReference type="ARBA" id="ARBA00023015"/>
    </source>
</evidence>
<protein>
    <submittedName>
        <fullName evidence="5">MarR family transcriptional regulator</fullName>
    </submittedName>
</protein>
<dbReference type="STRING" id="1804984.AYM40_26260"/>
<proteinExistence type="predicted"/>
<dbReference type="InterPro" id="IPR036390">
    <property type="entry name" value="WH_DNA-bd_sf"/>
</dbReference>
<dbReference type="AlphaFoldDB" id="A0A160FRZ4"/>
<keyword evidence="3" id="KW-0804">Transcription</keyword>
<accession>A0A160FRZ4</accession>
<organism evidence="5 6">
    <name type="scientific">Paraburkholderia phytofirmans OLGA172</name>
    <dbReference type="NCBI Taxonomy" id="1417228"/>
    <lineage>
        <taxon>Bacteria</taxon>
        <taxon>Pseudomonadati</taxon>
        <taxon>Pseudomonadota</taxon>
        <taxon>Betaproteobacteria</taxon>
        <taxon>Burkholderiales</taxon>
        <taxon>Burkholderiaceae</taxon>
        <taxon>Paraburkholderia</taxon>
    </lineage>
</organism>
<evidence type="ECO:0000256" key="2">
    <source>
        <dbReference type="ARBA" id="ARBA00023125"/>
    </source>
</evidence>
<dbReference type="PANTHER" id="PTHR42756">
    <property type="entry name" value="TRANSCRIPTIONAL REGULATOR, MARR"/>
    <property type="match status" value="1"/>
</dbReference>
<dbReference type="CDD" id="cd00090">
    <property type="entry name" value="HTH_ARSR"/>
    <property type="match status" value="1"/>
</dbReference>
<sequence>MRKNTLDDIDGRCNCLAARRASRYLTAVYDQALGPAGIRVTQFSILHKLVREGPLAIGELAAAMAMDRTTLSANLKPLERDGLIDMVPGEDRRMKNAVLTKTGLARYRKALPIWRSVQKQFEGRYGMKRAEDLRKSLHDVLGSGFDPWAEGETNVTVQ</sequence>
<dbReference type="SUPFAM" id="SSF46785">
    <property type="entry name" value="Winged helix' DNA-binding domain"/>
    <property type="match status" value="1"/>
</dbReference>
<dbReference type="PROSITE" id="PS50995">
    <property type="entry name" value="HTH_MARR_2"/>
    <property type="match status" value="1"/>
</dbReference>
<feature type="domain" description="HTH marR-type" evidence="4">
    <location>
        <begin position="1"/>
        <end position="142"/>
    </location>
</feature>
<gene>
    <name evidence="5" type="ORF">AYM40_26260</name>
</gene>
<keyword evidence="1" id="KW-0805">Transcription regulation</keyword>